<evidence type="ECO:0000313" key="1">
    <source>
        <dbReference type="EMBL" id="QYD70097.1"/>
    </source>
</evidence>
<dbReference type="RefSeq" id="WP_219799424.1">
    <property type="nucleotide sequence ID" value="NZ_CP080095.1"/>
</dbReference>
<proteinExistence type="predicted"/>
<keyword evidence="2" id="KW-1185">Reference proteome</keyword>
<reference evidence="1 2" key="1">
    <citation type="submission" date="2021-07" db="EMBL/GenBank/DDBJ databases">
        <title>Paraburkholderia edwinii protects Aspergillus sp. from phenazines by acting as a toxin sponge.</title>
        <authorList>
            <person name="Dahlstrom K.M."/>
            <person name="Newman D.K."/>
        </authorList>
    </citation>
    <scope>NUCLEOTIDE SEQUENCE [LARGE SCALE GENOMIC DNA]</scope>
    <source>
        <strain evidence="1 2">Pe01</strain>
    </source>
</reference>
<gene>
    <name evidence="1" type="ORF">KZJ38_07230</name>
</gene>
<evidence type="ECO:0000313" key="2">
    <source>
        <dbReference type="Proteomes" id="UP000826462"/>
    </source>
</evidence>
<protein>
    <submittedName>
        <fullName evidence="1">Uncharacterized protein</fullName>
    </submittedName>
</protein>
<organism evidence="1 2">
    <name type="scientific">Paraburkholderia edwinii</name>
    <dbReference type="NCBI Taxonomy" id="2861782"/>
    <lineage>
        <taxon>Bacteria</taxon>
        <taxon>Pseudomonadati</taxon>
        <taxon>Pseudomonadota</taxon>
        <taxon>Betaproteobacteria</taxon>
        <taxon>Burkholderiales</taxon>
        <taxon>Burkholderiaceae</taxon>
        <taxon>Paraburkholderia</taxon>
    </lineage>
</organism>
<dbReference type="Proteomes" id="UP000826462">
    <property type="component" value="Chromosome 1"/>
</dbReference>
<accession>A0ABX8UM86</accession>
<name>A0ABX8UM86_9BURK</name>
<dbReference type="EMBL" id="CP080095">
    <property type="protein sequence ID" value="QYD70097.1"/>
    <property type="molecule type" value="Genomic_DNA"/>
</dbReference>
<sequence length="97" mass="10389">MRREYDYRQFIIEVDVEAQSRLPADERMASLPGFVAIVQVLSKGSCVPLMAPMKLGDVTGSAFPTQADALMSGCAAGQRLVDDLLAGDGAISGQEKR</sequence>